<feature type="region of interest" description="Disordered" evidence="1">
    <location>
        <begin position="137"/>
        <end position="182"/>
    </location>
</feature>
<dbReference type="InterPro" id="IPR001387">
    <property type="entry name" value="Cro/C1-type_HTH"/>
</dbReference>
<evidence type="ECO:0000313" key="2">
    <source>
        <dbReference type="EMBL" id="VYS85525.1"/>
    </source>
</evidence>
<dbReference type="Gene3D" id="1.10.260.40">
    <property type="entry name" value="lambda repressor-like DNA-binding domains"/>
    <property type="match status" value="1"/>
</dbReference>
<dbReference type="InterPro" id="IPR010982">
    <property type="entry name" value="Lambda_DNA-bd_dom_sf"/>
</dbReference>
<protein>
    <submittedName>
        <fullName evidence="2">Uncharacterized protein</fullName>
    </submittedName>
</protein>
<accession>A0A6N2S0W2</accession>
<dbReference type="CDD" id="cd00093">
    <property type="entry name" value="HTH_XRE"/>
    <property type="match status" value="1"/>
</dbReference>
<organism evidence="2">
    <name type="scientific">Akkermansia muciniphila</name>
    <dbReference type="NCBI Taxonomy" id="239935"/>
    <lineage>
        <taxon>Bacteria</taxon>
        <taxon>Pseudomonadati</taxon>
        <taxon>Verrucomicrobiota</taxon>
        <taxon>Verrucomicrobiia</taxon>
        <taxon>Verrucomicrobiales</taxon>
        <taxon>Akkermansiaceae</taxon>
        <taxon>Akkermansia</taxon>
    </lineage>
</organism>
<evidence type="ECO:0000256" key="1">
    <source>
        <dbReference type="SAM" id="MobiDB-lite"/>
    </source>
</evidence>
<dbReference type="GO" id="GO:0003677">
    <property type="term" value="F:DNA binding"/>
    <property type="evidence" value="ECO:0007669"/>
    <property type="project" value="InterPro"/>
</dbReference>
<dbReference type="EMBL" id="CACRSS010000002">
    <property type="protein sequence ID" value="VYS85525.1"/>
    <property type="molecule type" value="Genomic_DNA"/>
</dbReference>
<dbReference type="AlphaFoldDB" id="A0A6N2S0W2"/>
<proteinExistence type="predicted"/>
<reference evidence="2" key="1">
    <citation type="submission" date="2019-11" db="EMBL/GenBank/DDBJ databases">
        <authorList>
            <person name="Feng L."/>
        </authorList>
    </citation>
    <scope>NUCLEOTIDE SEQUENCE</scope>
    <source>
        <strain evidence="2">AMuciniphilaLFYP55</strain>
    </source>
</reference>
<name>A0A6N2S0W2_9BACT</name>
<sequence length="182" mass="21165">MQKRLKNRTIFVTKICMSENQDELKVQIKAWLKQQNISRNDFAEECFVSPNTVRNWLAKVAIPKDKEALIRLMMEKTEREKKLKEAARAHWKPFAVMLSAEDYKLIEEAARRDNMTVEEWAEATLIKDAQKRMKNYYDDESSLPNDIPLAAEIPEEYGAPRPSSSSSSSFSEPSSPRRKPRQ</sequence>
<feature type="compositionally biased region" description="Low complexity" evidence="1">
    <location>
        <begin position="160"/>
        <end position="174"/>
    </location>
</feature>
<gene>
    <name evidence="2" type="ORF">AMLFYP55_01863</name>
</gene>